<name>A0A7R8CQL7_LEPSM</name>
<dbReference type="Proteomes" id="UP000675881">
    <property type="component" value="Chromosome 15"/>
</dbReference>
<dbReference type="EMBL" id="HG994594">
    <property type="protein sequence ID" value="CAF2860267.1"/>
    <property type="molecule type" value="Genomic_DNA"/>
</dbReference>
<evidence type="ECO:0000313" key="3">
    <source>
        <dbReference type="Proteomes" id="UP000675881"/>
    </source>
</evidence>
<organism evidence="2 3">
    <name type="scientific">Lepeophtheirus salmonis</name>
    <name type="common">Salmon louse</name>
    <name type="synonym">Caligus salmonis</name>
    <dbReference type="NCBI Taxonomy" id="72036"/>
    <lineage>
        <taxon>Eukaryota</taxon>
        <taxon>Metazoa</taxon>
        <taxon>Ecdysozoa</taxon>
        <taxon>Arthropoda</taxon>
        <taxon>Crustacea</taxon>
        <taxon>Multicrustacea</taxon>
        <taxon>Hexanauplia</taxon>
        <taxon>Copepoda</taxon>
        <taxon>Siphonostomatoida</taxon>
        <taxon>Caligidae</taxon>
        <taxon>Lepeophtheirus</taxon>
    </lineage>
</organism>
<evidence type="ECO:0000313" key="2">
    <source>
        <dbReference type="EMBL" id="CAF2860267.1"/>
    </source>
</evidence>
<feature type="compositionally biased region" description="Pro residues" evidence="1">
    <location>
        <begin position="18"/>
        <end position="27"/>
    </location>
</feature>
<feature type="compositionally biased region" description="Low complexity" evidence="1">
    <location>
        <begin position="63"/>
        <end position="76"/>
    </location>
</feature>
<dbReference type="AlphaFoldDB" id="A0A7R8CQL7"/>
<reference evidence="2" key="1">
    <citation type="submission" date="2021-02" db="EMBL/GenBank/DDBJ databases">
        <authorList>
            <person name="Bekaert M."/>
        </authorList>
    </citation>
    <scope>NUCLEOTIDE SEQUENCE</scope>
    <source>
        <strain evidence="2">IoA-00</strain>
    </source>
</reference>
<protein>
    <submittedName>
        <fullName evidence="2">(salmon louse) hypothetical protein</fullName>
    </submittedName>
</protein>
<evidence type="ECO:0000256" key="1">
    <source>
        <dbReference type="SAM" id="MobiDB-lite"/>
    </source>
</evidence>
<proteinExistence type="predicted"/>
<sequence>MVKHTSSTGSLMRMDSNPLPPHLPKEVPIPFPEIAEAVEAQIAFAAQEDAATGGSSFNGGFQGQSSGFQGQSSGFQGQSQWIPRTIQWILRTCTTKTLLLRTKYNLQLL</sequence>
<feature type="compositionally biased region" description="Polar residues" evidence="1">
    <location>
        <begin position="1"/>
        <end position="10"/>
    </location>
</feature>
<feature type="region of interest" description="Disordered" evidence="1">
    <location>
        <begin position="54"/>
        <end position="76"/>
    </location>
</feature>
<keyword evidence="3" id="KW-1185">Reference proteome</keyword>
<gene>
    <name evidence="2" type="ORF">LSAA_6126</name>
</gene>
<accession>A0A7R8CQL7</accession>
<feature type="region of interest" description="Disordered" evidence="1">
    <location>
        <begin position="1"/>
        <end position="27"/>
    </location>
</feature>